<gene>
    <name evidence="3" type="ORF">HYH03_009565</name>
</gene>
<feature type="compositionally biased region" description="Low complexity" evidence="1">
    <location>
        <begin position="216"/>
        <end position="277"/>
    </location>
</feature>
<feature type="compositionally biased region" description="Low complexity" evidence="1">
    <location>
        <begin position="291"/>
        <end position="301"/>
    </location>
</feature>
<reference evidence="3" key="1">
    <citation type="journal article" date="2020" name="bioRxiv">
        <title>Comparative genomics of Chlamydomonas.</title>
        <authorList>
            <person name="Craig R.J."/>
            <person name="Hasan A.R."/>
            <person name="Ness R.W."/>
            <person name="Keightley P.D."/>
        </authorList>
    </citation>
    <scope>NUCLEOTIDE SEQUENCE</scope>
    <source>
        <strain evidence="3">CCAP 11/70</strain>
    </source>
</reference>
<dbReference type="Proteomes" id="UP000612055">
    <property type="component" value="Unassembled WGS sequence"/>
</dbReference>
<dbReference type="GO" id="GO:0009658">
    <property type="term" value="P:chloroplast organization"/>
    <property type="evidence" value="ECO:0007669"/>
    <property type="project" value="TreeGrafter"/>
</dbReference>
<evidence type="ECO:0000259" key="2">
    <source>
        <dbReference type="SMART" id="SM00727"/>
    </source>
</evidence>
<feature type="domain" description="STI1" evidence="2">
    <location>
        <begin position="167"/>
        <end position="206"/>
    </location>
</feature>
<evidence type="ECO:0000256" key="1">
    <source>
        <dbReference type="SAM" id="MobiDB-lite"/>
    </source>
</evidence>
<dbReference type="OrthoDB" id="533763at2759"/>
<evidence type="ECO:0000313" key="3">
    <source>
        <dbReference type="EMBL" id="KAG2492067.1"/>
    </source>
</evidence>
<dbReference type="AlphaFoldDB" id="A0A835XYQ9"/>
<sequence>MRAASRLVGALRSAAAAPLRHGALSAPLLDGVSSSAGVAKAPARWAPALSAAGSSLPASTQGYASAPSEEALRKAEKMVDLMASSPQMQQMMLTVMPPGFRNPDMLKQMFADPGARRKIAEMIAKRGFNIPDHLLDRMNPASMDATFERSRRLGLDPGSLFSKLMGHPGLLAKLQEPRVMTAFLDIAEDPSRQSKYEGDKELLEVVLKVREILGSSKPASGAPASPDASASSASSATAIPLGSPSPSSSTSSDASSTSAFSDSASSAGGPDVVVGERVPPPPGSPPRFTADADSSAAAASGAGAGPGEGGGASQGFNPLVALMSSDPKTVKWLSNPTVMAALEEVHQKPWKTFKYIMNRDVMEAFGDLKQLMRGKKP</sequence>
<dbReference type="GO" id="GO:0009706">
    <property type="term" value="C:chloroplast inner membrane"/>
    <property type="evidence" value="ECO:0007669"/>
    <property type="project" value="TreeGrafter"/>
</dbReference>
<dbReference type="SMART" id="SM00727">
    <property type="entry name" value="STI1"/>
    <property type="match status" value="3"/>
</dbReference>
<proteinExistence type="predicted"/>
<keyword evidence="4" id="KW-1185">Reference proteome</keyword>
<dbReference type="PANTHER" id="PTHR47296:SF1">
    <property type="entry name" value="PROTEIN TIC 40, CHLOROPLASTIC"/>
    <property type="match status" value="1"/>
</dbReference>
<feature type="domain" description="STI1" evidence="2">
    <location>
        <begin position="75"/>
        <end position="119"/>
    </location>
</feature>
<feature type="compositionally biased region" description="Gly residues" evidence="1">
    <location>
        <begin position="302"/>
        <end position="312"/>
    </location>
</feature>
<dbReference type="Gene3D" id="1.10.260.100">
    <property type="match status" value="2"/>
</dbReference>
<name>A0A835XYQ9_9CHLO</name>
<dbReference type="GO" id="GO:0045037">
    <property type="term" value="P:protein import into chloroplast stroma"/>
    <property type="evidence" value="ECO:0007669"/>
    <property type="project" value="TreeGrafter"/>
</dbReference>
<feature type="domain" description="STI1" evidence="2">
    <location>
        <begin position="317"/>
        <end position="349"/>
    </location>
</feature>
<evidence type="ECO:0000313" key="4">
    <source>
        <dbReference type="Proteomes" id="UP000612055"/>
    </source>
</evidence>
<organism evidence="3 4">
    <name type="scientific">Edaphochlamys debaryana</name>
    <dbReference type="NCBI Taxonomy" id="47281"/>
    <lineage>
        <taxon>Eukaryota</taxon>
        <taxon>Viridiplantae</taxon>
        <taxon>Chlorophyta</taxon>
        <taxon>core chlorophytes</taxon>
        <taxon>Chlorophyceae</taxon>
        <taxon>CS clade</taxon>
        <taxon>Chlamydomonadales</taxon>
        <taxon>Chlamydomonadales incertae sedis</taxon>
        <taxon>Edaphochlamys</taxon>
    </lineage>
</organism>
<comment type="caution">
    <text evidence="3">The sequence shown here is derived from an EMBL/GenBank/DDBJ whole genome shotgun (WGS) entry which is preliminary data.</text>
</comment>
<feature type="region of interest" description="Disordered" evidence="1">
    <location>
        <begin position="216"/>
        <end position="312"/>
    </location>
</feature>
<dbReference type="GO" id="GO:0009535">
    <property type="term" value="C:chloroplast thylakoid membrane"/>
    <property type="evidence" value="ECO:0007669"/>
    <property type="project" value="TreeGrafter"/>
</dbReference>
<dbReference type="EMBL" id="JAEHOE010000047">
    <property type="protein sequence ID" value="KAG2492067.1"/>
    <property type="molecule type" value="Genomic_DNA"/>
</dbReference>
<dbReference type="PANTHER" id="PTHR47296">
    <property type="entry name" value="PROTEIN TIC 40, CHLOROPLASTIC"/>
    <property type="match status" value="1"/>
</dbReference>
<dbReference type="InterPro" id="IPR006636">
    <property type="entry name" value="STI1_HS-bd"/>
</dbReference>
<accession>A0A835XYQ9</accession>
<protein>
    <recommendedName>
        <fullName evidence="2">STI1 domain-containing protein</fullName>
    </recommendedName>
</protein>